<dbReference type="RefSeq" id="WP_094832958.1">
    <property type="nucleotide sequence ID" value="NZ_NEVR01000006.1"/>
</dbReference>
<accession>A0ABX4EV45</accession>
<dbReference type="EMBL" id="NEVR01000006">
    <property type="protein sequence ID" value="OZI57221.1"/>
    <property type="molecule type" value="Genomic_DNA"/>
</dbReference>
<name>A0ABX4EV45_9BORD</name>
<evidence type="ECO:0000313" key="2">
    <source>
        <dbReference type="Proteomes" id="UP000216354"/>
    </source>
</evidence>
<sequence length="70" mass="7197">MSKENVLKLCQLAATDSALAAQWLASTKLALPEAAAAMAALSQQLDCPFTAEQFIAVVNEYATGVTPAGA</sequence>
<reference evidence="1 2" key="1">
    <citation type="submission" date="2017-05" db="EMBL/GenBank/DDBJ databases">
        <title>Complete and WGS of Bordetella genogroups.</title>
        <authorList>
            <person name="Spilker T."/>
            <person name="Lipuma J."/>
        </authorList>
    </citation>
    <scope>NUCLEOTIDE SEQUENCE [LARGE SCALE GENOMIC DNA]</scope>
    <source>
        <strain evidence="1 2">AU9795</strain>
    </source>
</reference>
<proteinExistence type="predicted"/>
<organism evidence="1 2">
    <name type="scientific">Bordetella genomosp. 1</name>
    <dbReference type="NCBI Taxonomy" id="1395607"/>
    <lineage>
        <taxon>Bacteria</taxon>
        <taxon>Pseudomonadati</taxon>
        <taxon>Pseudomonadota</taxon>
        <taxon>Betaproteobacteria</taxon>
        <taxon>Burkholderiales</taxon>
        <taxon>Alcaligenaceae</taxon>
        <taxon>Bordetella</taxon>
    </lineage>
</organism>
<gene>
    <name evidence="1" type="ORF">CAL27_23575</name>
</gene>
<dbReference type="Proteomes" id="UP000216354">
    <property type="component" value="Unassembled WGS sequence"/>
</dbReference>
<evidence type="ECO:0008006" key="3">
    <source>
        <dbReference type="Google" id="ProtNLM"/>
    </source>
</evidence>
<keyword evidence="2" id="KW-1185">Reference proteome</keyword>
<comment type="caution">
    <text evidence="1">The sequence shown here is derived from an EMBL/GenBank/DDBJ whole genome shotgun (WGS) entry which is preliminary data.</text>
</comment>
<protein>
    <recommendedName>
        <fullName evidence="3">Nif11 domain-containing protein</fullName>
    </recommendedName>
</protein>
<evidence type="ECO:0000313" key="1">
    <source>
        <dbReference type="EMBL" id="OZI57221.1"/>
    </source>
</evidence>